<dbReference type="EMBL" id="LFWV01000010">
    <property type="protein sequence ID" value="KON32156.1"/>
    <property type="molecule type" value="Genomic_DNA"/>
</dbReference>
<accession>A0A0M0BVF7</accession>
<sequence>MAKKTSKQETPTAIIVNEDELASDSEEDQVFTDLGNKLAEIRKEKGVIGYILRNTTSATIDLKEPEKIIEYALFSSQVLDSSLEISNLFELGEVESILVEGKETNALCRTINGNQISISMEKD</sequence>
<dbReference type="Proteomes" id="UP000054016">
    <property type="component" value="Unassembled WGS sequence"/>
</dbReference>
<protein>
    <recommendedName>
        <fullName evidence="3">Roadblock/LAMTOR2 domain-containing protein</fullName>
    </recommendedName>
</protein>
<proteinExistence type="predicted"/>
<feature type="non-terminal residue" evidence="1">
    <location>
        <position position="123"/>
    </location>
</feature>
<dbReference type="AlphaFoldDB" id="A0A0M0BVF7"/>
<evidence type="ECO:0008006" key="3">
    <source>
        <dbReference type="Google" id="ProtNLM"/>
    </source>
</evidence>
<organism evidence="1 2">
    <name type="scientific">miscellaneous Crenarchaeota group-1 archaeon SG8-32-3</name>
    <dbReference type="NCBI Taxonomy" id="1685125"/>
    <lineage>
        <taxon>Archaea</taxon>
        <taxon>Candidatus Bathyarchaeota</taxon>
        <taxon>MCG-1</taxon>
    </lineage>
</organism>
<evidence type="ECO:0000313" key="1">
    <source>
        <dbReference type="EMBL" id="KON32156.1"/>
    </source>
</evidence>
<comment type="caution">
    <text evidence="1">The sequence shown here is derived from an EMBL/GenBank/DDBJ whole genome shotgun (WGS) entry which is preliminary data.</text>
</comment>
<gene>
    <name evidence="1" type="ORF">AC478_01045</name>
</gene>
<reference evidence="2" key="1">
    <citation type="submission" date="2015-06" db="EMBL/GenBank/DDBJ databases">
        <title>New insights into the roles of widespread benthic archaea in carbon and nitrogen cycling.</title>
        <authorList>
            <person name="Lazar C.S."/>
            <person name="Baker B.J."/>
            <person name="Seitz K.W."/>
            <person name="Hyde A.S."/>
            <person name="Dick G.J."/>
            <person name="Hinrichs K.-U."/>
            <person name="Teske A.P."/>
        </authorList>
    </citation>
    <scope>NUCLEOTIDE SEQUENCE [LARGE SCALE GENOMIC DNA]</scope>
</reference>
<name>A0A0M0BVF7_9ARCH</name>
<evidence type="ECO:0000313" key="2">
    <source>
        <dbReference type="Proteomes" id="UP000054016"/>
    </source>
</evidence>